<keyword evidence="4" id="KW-0847">Vitamin C</keyword>
<dbReference type="InterPro" id="IPR005123">
    <property type="entry name" value="Oxoglu/Fe-dep_dioxygenase_dom"/>
</dbReference>
<dbReference type="Proteomes" id="UP000825729">
    <property type="component" value="Unassembled WGS sequence"/>
</dbReference>
<dbReference type="GO" id="GO:0031418">
    <property type="term" value="F:L-ascorbic acid binding"/>
    <property type="evidence" value="ECO:0007669"/>
    <property type="project" value="UniProtKB-KW"/>
</dbReference>
<evidence type="ECO:0000256" key="11">
    <source>
        <dbReference type="SAM" id="MobiDB-lite"/>
    </source>
</evidence>
<keyword evidence="3 10" id="KW-0479">Metal-binding</keyword>
<dbReference type="EC" id="1.14.17.4" evidence="8"/>
<accession>A0AAV7FFW8</accession>
<reference evidence="13 14" key="1">
    <citation type="submission" date="2021-07" db="EMBL/GenBank/DDBJ databases">
        <title>The Aristolochia fimbriata genome: insights into angiosperm evolution, floral development and chemical biosynthesis.</title>
        <authorList>
            <person name="Jiao Y."/>
        </authorList>
    </citation>
    <scope>NUCLEOTIDE SEQUENCE [LARGE SCALE GENOMIC DNA]</scope>
    <source>
        <strain evidence="13">IBCAS-2021</strain>
        <tissue evidence="13">Leaf</tissue>
    </source>
</reference>
<dbReference type="FunFam" id="2.60.120.330:FF:000010">
    <property type="entry name" value="1-aminocyclopropane-1-carboxylate oxidase 1"/>
    <property type="match status" value="1"/>
</dbReference>
<dbReference type="GO" id="GO:0009815">
    <property type="term" value="F:1-aminocyclopropane-1-carboxylate oxidase activity"/>
    <property type="evidence" value="ECO:0007669"/>
    <property type="project" value="UniProtKB-EC"/>
</dbReference>
<feature type="region of interest" description="Disordered" evidence="11">
    <location>
        <begin position="299"/>
        <end position="323"/>
    </location>
</feature>
<evidence type="ECO:0000256" key="1">
    <source>
        <dbReference type="ARBA" id="ARBA00008056"/>
    </source>
</evidence>
<keyword evidence="6 10" id="KW-0408">Iron</keyword>
<dbReference type="InterPro" id="IPR044861">
    <property type="entry name" value="IPNS-like_FE2OG_OXY"/>
</dbReference>
<comment type="pathway">
    <text evidence="7">Alkene biosynthesis; ethylene biosynthesis via S-adenosyl-L-methionine; ethylene from S-adenosyl-L-methionine: step 2/2.</text>
</comment>
<evidence type="ECO:0000256" key="2">
    <source>
        <dbReference type="ARBA" id="ARBA00022666"/>
    </source>
</evidence>
<dbReference type="SUPFAM" id="SSF51197">
    <property type="entry name" value="Clavaminate synthase-like"/>
    <property type="match status" value="1"/>
</dbReference>
<evidence type="ECO:0000256" key="10">
    <source>
        <dbReference type="RuleBase" id="RU003682"/>
    </source>
</evidence>
<evidence type="ECO:0000256" key="6">
    <source>
        <dbReference type="ARBA" id="ARBA00023004"/>
    </source>
</evidence>
<comment type="caution">
    <text evidence="13">The sequence shown here is derived from an EMBL/GenBank/DDBJ whole genome shotgun (WGS) entry which is preliminary data.</text>
</comment>
<comment type="similarity">
    <text evidence="1 10">Belongs to the iron/ascorbate-dependent oxidoreductase family.</text>
</comment>
<dbReference type="PANTHER" id="PTHR47991">
    <property type="entry name" value="OXOGLUTARATE/IRON-DEPENDENT DIOXYGENASE"/>
    <property type="match status" value="1"/>
</dbReference>
<evidence type="ECO:0000256" key="7">
    <source>
        <dbReference type="ARBA" id="ARBA00037892"/>
    </source>
</evidence>
<dbReference type="PRINTS" id="PR00682">
    <property type="entry name" value="IPNSYNTHASE"/>
</dbReference>
<dbReference type="GO" id="GO:0009693">
    <property type="term" value="P:ethylene biosynthetic process"/>
    <property type="evidence" value="ECO:0007669"/>
    <property type="project" value="UniProtKB-KW"/>
</dbReference>
<protein>
    <recommendedName>
        <fullName evidence="8">aminocyclopropanecarboxylate oxidase</fullName>
        <ecNumber evidence="8">1.14.17.4</ecNumber>
    </recommendedName>
</protein>
<dbReference type="InterPro" id="IPR026992">
    <property type="entry name" value="DIOX_N"/>
</dbReference>
<keyword evidence="2" id="KW-0266">Ethylene biosynthesis</keyword>
<evidence type="ECO:0000256" key="5">
    <source>
        <dbReference type="ARBA" id="ARBA00023002"/>
    </source>
</evidence>
<dbReference type="Gene3D" id="2.60.120.330">
    <property type="entry name" value="B-lactam Antibiotic, Isopenicillin N Synthase, Chain"/>
    <property type="match status" value="1"/>
</dbReference>
<dbReference type="PROSITE" id="PS51471">
    <property type="entry name" value="FE2OG_OXY"/>
    <property type="match status" value="1"/>
</dbReference>
<dbReference type="AlphaFoldDB" id="A0AAV7FFW8"/>
<keyword evidence="14" id="KW-1185">Reference proteome</keyword>
<keyword evidence="5 10" id="KW-0560">Oxidoreductase</keyword>
<comment type="catalytic activity">
    <reaction evidence="9">
        <text>1-aminocyclopropane-1-carboxylate + L-ascorbate + O2 = ethene + L-dehydroascorbate + hydrogen cyanide + CO2 + 2 H2O</text>
        <dbReference type="Rhea" id="RHEA:23640"/>
        <dbReference type="ChEBI" id="CHEBI:15377"/>
        <dbReference type="ChEBI" id="CHEBI:15379"/>
        <dbReference type="ChEBI" id="CHEBI:16526"/>
        <dbReference type="ChEBI" id="CHEBI:18153"/>
        <dbReference type="ChEBI" id="CHEBI:18407"/>
        <dbReference type="ChEBI" id="CHEBI:38290"/>
        <dbReference type="ChEBI" id="CHEBI:58360"/>
        <dbReference type="ChEBI" id="CHEBI:58539"/>
        <dbReference type="EC" id="1.14.17.4"/>
    </reaction>
</comment>
<evidence type="ECO:0000256" key="9">
    <source>
        <dbReference type="ARBA" id="ARBA00050579"/>
    </source>
</evidence>
<dbReference type="EMBL" id="JAINDJ010000002">
    <property type="protein sequence ID" value="KAG9458937.1"/>
    <property type="molecule type" value="Genomic_DNA"/>
</dbReference>
<evidence type="ECO:0000313" key="13">
    <source>
        <dbReference type="EMBL" id="KAG9458937.1"/>
    </source>
</evidence>
<evidence type="ECO:0000256" key="4">
    <source>
        <dbReference type="ARBA" id="ARBA00022896"/>
    </source>
</evidence>
<proteinExistence type="inferred from homology"/>
<evidence type="ECO:0000256" key="8">
    <source>
        <dbReference type="ARBA" id="ARBA00039090"/>
    </source>
</evidence>
<sequence length="360" mass="40851">MGVPVIDFSKIDGPERSEVLAQIANGCQEWGFFQLVNHGISEELLERVKKVCSDCYKVREEGFKDSLPVRLLNKVLDDDDDRRQYGNQYYLEGDEAAAAQATQLRLQQLKNNVDWEDVFTLHDDNQWPTKAPPQFKETMMQYRKEVKKLAEKMLEIMDTNLGLEKGYIKKAFCGGKEELQVQQPFFGTKVSHYPPCPNPELVNGLRAHTDAGGLILLFQDDAVGGLQMLNKEGEWIDVQPLRNAIVINTGDQLEVISNGRYKSAWHRVLAMPTANRRSIASFYNPSLDATIKPAPDLVRVPAPAPVRDDDDDDDGSDNIGGDRAYPEFLFGDYMKIYSDHKFQPKEPRFQAAGSFYKRIL</sequence>
<evidence type="ECO:0000256" key="3">
    <source>
        <dbReference type="ARBA" id="ARBA00022723"/>
    </source>
</evidence>
<dbReference type="InterPro" id="IPR050295">
    <property type="entry name" value="Plant_2OG-oxidoreductases"/>
</dbReference>
<dbReference type="Pfam" id="PF03171">
    <property type="entry name" value="2OG-FeII_Oxy"/>
    <property type="match status" value="1"/>
</dbReference>
<organism evidence="13 14">
    <name type="scientific">Aristolochia fimbriata</name>
    <name type="common">White veined hardy Dutchman's pipe vine</name>
    <dbReference type="NCBI Taxonomy" id="158543"/>
    <lineage>
        <taxon>Eukaryota</taxon>
        <taxon>Viridiplantae</taxon>
        <taxon>Streptophyta</taxon>
        <taxon>Embryophyta</taxon>
        <taxon>Tracheophyta</taxon>
        <taxon>Spermatophyta</taxon>
        <taxon>Magnoliopsida</taxon>
        <taxon>Magnoliidae</taxon>
        <taxon>Piperales</taxon>
        <taxon>Aristolochiaceae</taxon>
        <taxon>Aristolochia</taxon>
    </lineage>
</organism>
<dbReference type="InterPro" id="IPR027443">
    <property type="entry name" value="IPNS-like_sf"/>
</dbReference>
<evidence type="ECO:0000259" key="12">
    <source>
        <dbReference type="PROSITE" id="PS51471"/>
    </source>
</evidence>
<evidence type="ECO:0000313" key="14">
    <source>
        <dbReference type="Proteomes" id="UP000825729"/>
    </source>
</evidence>
<dbReference type="GO" id="GO:0046872">
    <property type="term" value="F:metal ion binding"/>
    <property type="evidence" value="ECO:0007669"/>
    <property type="project" value="UniProtKB-KW"/>
</dbReference>
<name>A0AAV7FFW8_ARIFI</name>
<dbReference type="Pfam" id="PF14226">
    <property type="entry name" value="DIOX_N"/>
    <property type="match status" value="1"/>
</dbReference>
<gene>
    <name evidence="13" type="ORF">H6P81_003445</name>
</gene>
<feature type="domain" description="Fe2OG dioxygenase" evidence="12">
    <location>
        <begin position="184"/>
        <end position="285"/>
    </location>
</feature>